<dbReference type="Gene3D" id="1.10.10.10">
    <property type="entry name" value="Winged helix-like DNA-binding domain superfamily/Winged helix DNA-binding domain"/>
    <property type="match status" value="1"/>
</dbReference>
<keyword evidence="3" id="KW-0238">DNA-binding</keyword>
<dbReference type="Gene3D" id="3.40.190.10">
    <property type="entry name" value="Periplasmic binding protein-like II"/>
    <property type="match status" value="2"/>
</dbReference>
<dbReference type="Pfam" id="PF00126">
    <property type="entry name" value="HTH_1"/>
    <property type="match status" value="1"/>
</dbReference>
<feature type="domain" description="HTH lysR-type" evidence="5">
    <location>
        <begin position="1"/>
        <end position="58"/>
    </location>
</feature>
<comment type="similarity">
    <text evidence="1">Belongs to the LysR transcriptional regulatory family.</text>
</comment>
<organism evidence="6 7">
    <name type="scientific">Vibrio nigripulchritudo SOn1</name>
    <dbReference type="NCBI Taxonomy" id="1238450"/>
    <lineage>
        <taxon>Bacteria</taxon>
        <taxon>Pseudomonadati</taxon>
        <taxon>Pseudomonadota</taxon>
        <taxon>Gammaproteobacteria</taxon>
        <taxon>Vibrionales</taxon>
        <taxon>Vibrionaceae</taxon>
        <taxon>Vibrio</taxon>
    </lineage>
</organism>
<dbReference type="PRINTS" id="PR00039">
    <property type="entry name" value="HTHLYSR"/>
</dbReference>
<proteinExistence type="inferred from homology"/>
<reference evidence="6 7" key="1">
    <citation type="journal article" date="2013" name="ISME J.">
        <title>Comparative genomics of pathogenic lineages of Vibrio nigripulchritudo identifies virulence-associated traits.</title>
        <authorList>
            <person name="Goudenege D."/>
            <person name="Labreuche Y."/>
            <person name="Krin E."/>
            <person name="Ansquer D."/>
            <person name="Mangenot S."/>
            <person name="Calteau A."/>
            <person name="Medigue C."/>
            <person name="Mazel D."/>
            <person name="Polz M.F."/>
            <person name="Le Roux F."/>
        </authorList>
    </citation>
    <scope>NUCLEOTIDE SEQUENCE [LARGE SCALE GENOMIC DNA]</scope>
    <source>
        <strain evidence="6 7">SOn1</strain>
    </source>
</reference>
<dbReference type="RefSeq" id="WP_022614202.1">
    <property type="nucleotide sequence ID" value="NZ_LK391966.1"/>
</dbReference>
<comment type="caution">
    <text evidence="6">The sequence shown here is derived from an EMBL/GenBank/DDBJ whole genome shotgun (WGS) entry which is preliminary data.</text>
</comment>
<evidence type="ECO:0000256" key="4">
    <source>
        <dbReference type="ARBA" id="ARBA00023163"/>
    </source>
</evidence>
<dbReference type="AlphaFoldDB" id="A0AAV2W0D4"/>
<dbReference type="PANTHER" id="PTHR30126:SF21">
    <property type="entry name" value="TRANSCRIPTIONAL REGULATOR-RELATED"/>
    <property type="match status" value="1"/>
</dbReference>
<dbReference type="PANTHER" id="PTHR30126">
    <property type="entry name" value="HTH-TYPE TRANSCRIPTIONAL REGULATOR"/>
    <property type="match status" value="1"/>
</dbReference>
<name>A0AAV2W0D4_9VIBR</name>
<evidence type="ECO:0000256" key="2">
    <source>
        <dbReference type="ARBA" id="ARBA00023015"/>
    </source>
</evidence>
<protein>
    <submittedName>
        <fullName evidence="6">Transcriptional regulator of LysR family protein (Modular protein)</fullName>
    </submittedName>
</protein>
<dbReference type="GO" id="GO:0003700">
    <property type="term" value="F:DNA-binding transcription factor activity"/>
    <property type="evidence" value="ECO:0007669"/>
    <property type="project" value="InterPro"/>
</dbReference>
<gene>
    <name evidence="6" type="ORF">VIBNISOn1_p0170</name>
</gene>
<dbReference type="FunFam" id="1.10.10.10:FF:000001">
    <property type="entry name" value="LysR family transcriptional regulator"/>
    <property type="match status" value="1"/>
</dbReference>
<keyword evidence="2" id="KW-0805">Transcription regulation</keyword>
<dbReference type="GO" id="GO:0000976">
    <property type="term" value="F:transcription cis-regulatory region binding"/>
    <property type="evidence" value="ECO:0007669"/>
    <property type="project" value="TreeGrafter"/>
</dbReference>
<dbReference type="PROSITE" id="PS50931">
    <property type="entry name" value="HTH_LYSR"/>
    <property type="match status" value="1"/>
</dbReference>
<dbReference type="SUPFAM" id="SSF46785">
    <property type="entry name" value="Winged helix' DNA-binding domain"/>
    <property type="match status" value="1"/>
</dbReference>
<evidence type="ECO:0000259" key="5">
    <source>
        <dbReference type="PROSITE" id="PS50931"/>
    </source>
</evidence>
<dbReference type="Proteomes" id="UP000018211">
    <property type="component" value="Unassembled WGS sequence"/>
</dbReference>
<accession>A0AAV2W0D4</accession>
<dbReference type="SUPFAM" id="SSF53850">
    <property type="entry name" value="Periplasmic binding protein-like II"/>
    <property type="match status" value="1"/>
</dbReference>
<evidence type="ECO:0000313" key="7">
    <source>
        <dbReference type="Proteomes" id="UP000018211"/>
    </source>
</evidence>
<dbReference type="InterPro" id="IPR036390">
    <property type="entry name" value="WH_DNA-bd_sf"/>
</dbReference>
<evidence type="ECO:0000313" key="6">
    <source>
        <dbReference type="EMBL" id="CCO50333.1"/>
    </source>
</evidence>
<dbReference type="EMBL" id="CAOF01000200">
    <property type="protein sequence ID" value="CCO50333.1"/>
    <property type="molecule type" value="Genomic_DNA"/>
</dbReference>
<dbReference type="InterPro" id="IPR000847">
    <property type="entry name" value="LysR_HTH_N"/>
</dbReference>
<evidence type="ECO:0000256" key="1">
    <source>
        <dbReference type="ARBA" id="ARBA00009437"/>
    </source>
</evidence>
<evidence type="ECO:0000256" key="3">
    <source>
        <dbReference type="ARBA" id="ARBA00023125"/>
    </source>
</evidence>
<dbReference type="CDD" id="cd05466">
    <property type="entry name" value="PBP2_LTTR_substrate"/>
    <property type="match status" value="1"/>
</dbReference>
<dbReference type="InterPro" id="IPR005119">
    <property type="entry name" value="LysR_subst-bd"/>
</dbReference>
<keyword evidence="4" id="KW-0804">Transcription</keyword>
<dbReference type="Pfam" id="PF03466">
    <property type="entry name" value="LysR_substrate"/>
    <property type="match status" value="1"/>
</dbReference>
<dbReference type="InterPro" id="IPR036388">
    <property type="entry name" value="WH-like_DNA-bd_sf"/>
</dbReference>
<sequence>MKIELLKTFIDVSHTLHIRISAQNLHLTQAAVSSRIKQLEEELGVMLFDRTNKRLKLTAEGDKLVKHANDMLAMWHKIKQEVGVAESDGSQLFLGAMLSIWDMVLHDWLQKLHRNIDDVHLYTHTYSSVELRKRVLNRLLDIAFLFEPPFTDEIVTKKVCTVPLVMVSTAPIKLPSELSNFVMVDYGDTINAMFLHHFGQELSPIHHMSHPNTAMAFILDAGGAAYLPRQMCFSELHRQQLFVVPNTPTFHRDVHAIYLANSHKRVLIEDSLMLFPYSIR</sequence>